<proteinExistence type="inferred from homology"/>
<dbReference type="PANTHER" id="PTHR43026:SF1">
    <property type="entry name" value="2-HYDROXYACID DEHYDROGENASE HOMOLOG 1-RELATED"/>
    <property type="match status" value="1"/>
</dbReference>
<dbReference type="Pfam" id="PF00389">
    <property type="entry name" value="2-Hacid_dh"/>
    <property type="match status" value="1"/>
</dbReference>
<accession>A0A143BM83</accession>
<evidence type="ECO:0000256" key="3">
    <source>
        <dbReference type="ARBA" id="ARBA00023027"/>
    </source>
</evidence>
<dbReference type="EMBL" id="CP011454">
    <property type="protein sequence ID" value="AMW06157.1"/>
    <property type="molecule type" value="Genomic_DNA"/>
</dbReference>
<feature type="domain" description="D-isomer specific 2-hydroxyacid dehydrogenase catalytic" evidence="5">
    <location>
        <begin position="3"/>
        <end position="326"/>
    </location>
</feature>
<dbReference type="PANTHER" id="PTHR43026">
    <property type="entry name" value="2-HYDROXYACID DEHYDROGENASE HOMOLOG 1-RELATED"/>
    <property type="match status" value="1"/>
</dbReference>
<dbReference type="InterPro" id="IPR006139">
    <property type="entry name" value="D-isomer_2_OHA_DH_cat_dom"/>
</dbReference>
<dbReference type="SUPFAM" id="SSF52283">
    <property type="entry name" value="Formate/glycerate dehydrogenase catalytic domain-like"/>
    <property type="match status" value="1"/>
</dbReference>
<organism evidence="7 8">
    <name type="scientific">Gemmatimonas phototrophica</name>
    <dbReference type="NCBI Taxonomy" id="1379270"/>
    <lineage>
        <taxon>Bacteria</taxon>
        <taxon>Pseudomonadati</taxon>
        <taxon>Gemmatimonadota</taxon>
        <taxon>Gemmatimonadia</taxon>
        <taxon>Gemmatimonadales</taxon>
        <taxon>Gemmatimonadaceae</taxon>
        <taxon>Gemmatimonas</taxon>
    </lineage>
</organism>
<name>A0A143BM83_9BACT</name>
<dbReference type="InterPro" id="IPR036291">
    <property type="entry name" value="NAD(P)-bd_dom_sf"/>
</dbReference>
<reference evidence="7 8" key="1">
    <citation type="journal article" date="2014" name="Proc. Natl. Acad. Sci. U.S.A.">
        <title>Functional type 2 photosynthetic reaction centers found in the rare bacterial phylum Gemmatimonadetes.</title>
        <authorList>
            <person name="Zeng Y."/>
            <person name="Feng F."/>
            <person name="Medova H."/>
            <person name="Dean J."/>
            <person name="Koblizek M."/>
        </authorList>
    </citation>
    <scope>NUCLEOTIDE SEQUENCE [LARGE SCALE GENOMIC DNA]</scope>
    <source>
        <strain evidence="7 8">AP64</strain>
    </source>
</reference>
<feature type="domain" description="D-isomer specific 2-hydroxyacid dehydrogenase NAD-binding" evidence="6">
    <location>
        <begin position="110"/>
        <end position="296"/>
    </location>
</feature>
<sequence length="329" mass="35659">MRVLVYDTHSYDRDFLTAACAGRHDLTFTAAQLDIHTAALAHGYDAVCLFVNDRATANVMARFAAGGVRCIVQRSTGFNNLDLAAAAAHGIACYRVGYYSPYAVAEFAVGLLQTLNRRIHRAWNRTREFNFRLSGLLGRDLHGRTVGVVGTGKIGAIFSRIMLGFGCPILATDVEPRADLLALGVRYVTLDELLRDSDIISLHVPLMPETHHLLNAATLATTRPGVTIINTSRGGLIDTAALVAGIESGHVGAVGLDVYEEEDGKFFRDLSDVVMHDDVLARLISFPNVLLTSHQAFFTQEAMTTIAETTIANLDDAAAGRQNPNLLHL</sequence>
<reference evidence="7 8" key="2">
    <citation type="journal article" date="2016" name="Environ. Microbiol. Rep.">
        <title>Metagenomic evidence for the presence of phototrophic Gemmatimonadetes bacteria in diverse environments.</title>
        <authorList>
            <person name="Zeng Y."/>
            <person name="Baumbach J."/>
            <person name="Barbosa E.G."/>
            <person name="Azevedo V."/>
            <person name="Zhang C."/>
            <person name="Koblizek M."/>
        </authorList>
    </citation>
    <scope>NUCLEOTIDE SEQUENCE [LARGE SCALE GENOMIC DNA]</scope>
    <source>
        <strain evidence="7 8">AP64</strain>
    </source>
</reference>
<dbReference type="PROSITE" id="PS00670">
    <property type="entry name" value="D_2_HYDROXYACID_DH_2"/>
    <property type="match status" value="1"/>
</dbReference>
<evidence type="ECO:0000259" key="5">
    <source>
        <dbReference type="Pfam" id="PF00389"/>
    </source>
</evidence>
<keyword evidence="3" id="KW-0520">NAD</keyword>
<evidence type="ECO:0000259" key="6">
    <source>
        <dbReference type="Pfam" id="PF02826"/>
    </source>
</evidence>
<dbReference type="RefSeq" id="WP_026848104.1">
    <property type="nucleotide sequence ID" value="NZ_CP011454.1"/>
</dbReference>
<protein>
    <submittedName>
        <fullName evidence="7">2-hydroxyacid dehydrogenase</fullName>
    </submittedName>
</protein>
<dbReference type="Proteomes" id="UP000076404">
    <property type="component" value="Chromosome"/>
</dbReference>
<dbReference type="InterPro" id="IPR006140">
    <property type="entry name" value="D-isomer_DH_NAD-bd"/>
</dbReference>
<dbReference type="eggNOG" id="COG1052">
    <property type="taxonomic scope" value="Bacteria"/>
</dbReference>
<dbReference type="CDD" id="cd12183">
    <property type="entry name" value="LDH_like_2"/>
    <property type="match status" value="1"/>
</dbReference>
<dbReference type="STRING" id="1379270.GEMMAAP_17935"/>
<dbReference type="GO" id="GO:0051287">
    <property type="term" value="F:NAD binding"/>
    <property type="evidence" value="ECO:0007669"/>
    <property type="project" value="InterPro"/>
</dbReference>
<comment type="similarity">
    <text evidence="1 4">Belongs to the D-isomer specific 2-hydroxyacid dehydrogenase family.</text>
</comment>
<gene>
    <name evidence="7" type="ORF">GEMMAAP_17935</name>
</gene>
<dbReference type="InterPro" id="IPR058205">
    <property type="entry name" value="D-LDH-like"/>
</dbReference>
<dbReference type="InterPro" id="IPR029752">
    <property type="entry name" value="D-isomer_DH_CS1"/>
</dbReference>
<dbReference type="Pfam" id="PF02826">
    <property type="entry name" value="2-Hacid_dh_C"/>
    <property type="match status" value="1"/>
</dbReference>
<dbReference type="AlphaFoldDB" id="A0A143BM83"/>
<evidence type="ECO:0000256" key="1">
    <source>
        <dbReference type="ARBA" id="ARBA00005854"/>
    </source>
</evidence>
<dbReference type="SUPFAM" id="SSF51735">
    <property type="entry name" value="NAD(P)-binding Rossmann-fold domains"/>
    <property type="match status" value="1"/>
</dbReference>
<dbReference type="GO" id="GO:0008720">
    <property type="term" value="F:D-lactate dehydrogenase (NAD+) activity"/>
    <property type="evidence" value="ECO:0007669"/>
    <property type="project" value="TreeGrafter"/>
</dbReference>
<evidence type="ECO:0000313" key="8">
    <source>
        <dbReference type="Proteomes" id="UP000076404"/>
    </source>
</evidence>
<evidence type="ECO:0000256" key="2">
    <source>
        <dbReference type="ARBA" id="ARBA00023002"/>
    </source>
</evidence>
<keyword evidence="2 4" id="KW-0560">Oxidoreductase</keyword>
<dbReference type="InterPro" id="IPR029753">
    <property type="entry name" value="D-isomer_DH_CS"/>
</dbReference>
<evidence type="ECO:0000256" key="4">
    <source>
        <dbReference type="RuleBase" id="RU003719"/>
    </source>
</evidence>
<dbReference type="Gene3D" id="3.40.50.720">
    <property type="entry name" value="NAD(P)-binding Rossmann-like Domain"/>
    <property type="match status" value="2"/>
</dbReference>
<dbReference type="OrthoDB" id="9805416at2"/>
<dbReference type="KEGG" id="gph:GEMMAAP_17935"/>
<dbReference type="PROSITE" id="PS00065">
    <property type="entry name" value="D_2_HYDROXYACID_DH_1"/>
    <property type="match status" value="1"/>
</dbReference>
<evidence type="ECO:0000313" key="7">
    <source>
        <dbReference type="EMBL" id="AMW06157.1"/>
    </source>
</evidence>
<keyword evidence="8" id="KW-1185">Reference proteome</keyword>